<accession>A0A816FKZ4</accession>
<organism evidence="1 2">
    <name type="scientific">Adineta ricciae</name>
    <name type="common">Rotifer</name>
    <dbReference type="NCBI Taxonomy" id="249248"/>
    <lineage>
        <taxon>Eukaryota</taxon>
        <taxon>Metazoa</taxon>
        <taxon>Spiralia</taxon>
        <taxon>Gnathifera</taxon>
        <taxon>Rotifera</taxon>
        <taxon>Eurotatoria</taxon>
        <taxon>Bdelloidea</taxon>
        <taxon>Adinetida</taxon>
        <taxon>Adinetidae</taxon>
        <taxon>Adineta</taxon>
    </lineage>
</organism>
<keyword evidence="2" id="KW-1185">Reference proteome</keyword>
<evidence type="ECO:0000313" key="2">
    <source>
        <dbReference type="Proteomes" id="UP000663828"/>
    </source>
</evidence>
<dbReference type="AlphaFoldDB" id="A0A816FKZ4"/>
<evidence type="ECO:0000313" key="1">
    <source>
        <dbReference type="EMBL" id="CAF1662933.1"/>
    </source>
</evidence>
<feature type="non-terminal residue" evidence="1">
    <location>
        <position position="1"/>
    </location>
</feature>
<sequence>IKMMNKSKSQYTNVLIVGGGIAGLATANSLISNNIPCMIIEAQDYIGGIVLKLSSLLFWKIRDNILNKTKAIETENTTLREFLRENYTDDITSNALIEWFIKFEEEDSGCDTLDNLSLSDQIRLNFEVIQAEYKTRHHILLVRVKDLINNKIKKIFCDHLVWTTSIGYLKENFTKIFATESKLIKQKLLCIERFGFGTMNKILLIYRADQLYQTS</sequence>
<dbReference type="Proteomes" id="UP000663828">
    <property type="component" value="Unassembled WGS sequence"/>
</dbReference>
<dbReference type="InterPro" id="IPR050281">
    <property type="entry name" value="Flavin_monoamine_oxidase"/>
</dbReference>
<name>A0A816FKZ4_ADIRI</name>
<protein>
    <submittedName>
        <fullName evidence="1">Uncharacterized protein</fullName>
    </submittedName>
</protein>
<dbReference type="EMBL" id="CAJNOR010011668">
    <property type="protein sequence ID" value="CAF1662933.1"/>
    <property type="molecule type" value="Genomic_DNA"/>
</dbReference>
<dbReference type="Gene3D" id="3.90.660.10">
    <property type="match status" value="1"/>
</dbReference>
<gene>
    <name evidence="1" type="ORF">XAT740_LOCUS57232</name>
</gene>
<dbReference type="InterPro" id="IPR036188">
    <property type="entry name" value="FAD/NAD-bd_sf"/>
</dbReference>
<dbReference type="GO" id="GO:0016491">
    <property type="term" value="F:oxidoreductase activity"/>
    <property type="evidence" value="ECO:0007669"/>
    <property type="project" value="TreeGrafter"/>
</dbReference>
<dbReference type="Gene3D" id="3.50.50.60">
    <property type="entry name" value="FAD/NAD(P)-binding domain"/>
    <property type="match status" value="2"/>
</dbReference>
<proteinExistence type="predicted"/>
<reference evidence="1" key="1">
    <citation type="submission" date="2021-02" db="EMBL/GenBank/DDBJ databases">
        <authorList>
            <person name="Nowell W R."/>
        </authorList>
    </citation>
    <scope>NUCLEOTIDE SEQUENCE</scope>
</reference>
<comment type="caution">
    <text evidence="1">The sequence shown here is derived from an EMBL/GenBank/DDBJ whole genome shotgun (WGS) entry which is preliminary data.</text>
</comment>
<dbReference type="PANTHER" id="PTHR10742:SF410">
    <property type="entry name" value="LYSINE-SPECIFIC HISTONE DEMETHYLASE 2"/>
    <property type="match status" value="1"/>
</dbReference>
<dbReference type="PANTHER" id="PTHR10742">
    <property type="entry name" value="FLAVIN MONOAMINE OXIDASE"/>
    <property type="match status" value="1"/>
</dbReference>
<dbReference type="SUPFAM" id="SSF51905">
    <property type="entry name" value="FAD/NAD(P)-binding domain"/>
    <property type="match status" value="1"/>
</dbReference>
<dbReference type="Pfam" id="PF13450">
    <property type="entry name" value="NAD_binding_8"/>
    <property type="match status" value="1"/>
</dbReference>